<sequence>MIDMFTLLLVHGILFLALYRLMVDDTVDSEVDVASPVDEDATGA</sequence>
<keyword evidence="2" id="KW-1185">Reference proteome</keyword>
<dbReference type="AlphaFoldDB" id="Q2N727"/>
<gene>
    <name evidence="1" type="ordered locus">ELI_12110</name>
</gene>
<reference evidence="2" key="1">
    <citation type="journal article" date="2009" name="J. Bacteriol.">
        <title>Complete genome sequence of Erythrobacter litoralis HTCC2594.</title>
        <authorList>
            <person name="Oh H.M."/>
            <person name="Giovannoni S.J."/>
            <person name="Ferriera S."/>
            <person name="Johnson J."/>
            <person name="Cho J.C."/>
        </authorList>
    </citation>
    <scope>NUCLEOTIDE SEQUENCE [LARGE SCALE GENOMIC DNA]</scope>
    <source>
        <strain evidence="2">HTCC2594</strain>
    </source>
</reference>
<proteinExistence type="predicted"/>
<dbReference type="RefSeq" id="WP_011415336.1">
    <property type="nucleotide sequence ID" value="NC_007722.1"/>
</dbReference>
<dbReference type="EMBL" id="CP000157">
    <property type="protein sequence ID" value="ABC64514.1"/>
    <property type="molecule type" value="Genomic_DNA"/>
</dbReference>
<dbReference type="STRING" id="314225.ELI_12110"/>
<evidence type="ECO:0000313" key="1">
    <source>
        <dbReference type="EMBL" id="ABC64514.1"/>
    </source>
</evidence>
<dbReference type="KEGG" id="eli:ELI_12110"/>
<evidence type="ECO:0000313" key="2">
    <source>
        <dbReference type="Proteomes" id="UP000008808"/>
    </source>
</evidence>
<name>Q2N727_ERYLH</name>
<dbReference type="Proteomes" id="UP000008808">
    <property type="component" value="Chromosome"/>
</dbReference>
<accession>Q2N727</accession>
<organism evidence="1 2">
    <name type="scientific">Erythrobacter litoralis (strain HTCC2594)</name>
    <dbReference type="NCBI Taxonomy" id="314225"/>
    <lineage>
        <taxon>Bacteria</taxon>
        <taxon>Pseudomonadati</taxon>
        <taxon>Pseudomonadota</taxon>
        <taxon>Alphaproteobacteria</taxon>
        <taxon>Sphingomonadales</taxon>
        <taxon>Erythrobacteraceae</taxon>
        <taxon>Erythrobacter/Porphyrobacter group</taxon>
        <taxon>Erythrobacter</taxon>
    </lineage>
</organism>
<protein>
    <submittedName>
        <fullName evidence="1">Uncharacterized protein</fullName>
    </submittedName>
</protein>
<dbReference type="HOGENOM" id="CLU_3216040_0_0_5"/>